<gene>
    <name evidence="1" type="ORF">MRATA1EN3_LOCUS4872</name>
</gene>
<reference evidence="1" key="1">
    <citation type="submission" date="2023-05" db="EMBL/GenBank/DDBJ databases">
        <authorList>
            <consortium name="ELIXIR-Norway"/>
        </authorList>
    </citation>
    <scope>NUCLEOTIDE SEQUENCE</scope>
</reference>
<protein>
    <submittedName>
        <fullName evidence="1">Uncharacterized protein</fullName>
    </submittedName>
</protein>
<accession>A0ACB0DZL5</accession>
<sequence>MSAGLLWPPPSGVGAASEATVTARFSRVTLAVRLPNPHTQTKRTSRTPSSPPPGAHCTDPPAAKPMAMLTAPVQRGHGAPDGGGRTLITGPCVPLGSGLGPPLPLPPHPHCSPWTPLPLGGGVTRRARPPSSFRGAPPSRDQRLRTGRPLGPAAGSAPTGESSSLHARIQPPGQQDHLAQTPPPQGDRQAQRATLPGAARRAAGSRVVLGRAQPPPGGRRPARAGGKAQGPGRPRETGHWPESWEVAWPPGSALSPRSPRHGPGHGSGQLLCPGLHGLCPPRRQSPAAPEAGGGSRGSSPQEWPAPGPRASVRSGSGAGGGGPQREQVLPRSP</sequence>
<dbReference type="EMBL" id="OX596097">
    <property type="protein sequence ID" value="CAI9693659.1"/>
    <property type="molecule type" value="Genomic_DNA"/>
</dbReference>
<dbReference type="Proteomes" id="UP001162501">
    <property type="component" value="Chromosome 13"/>
</dbReference>
<proteinExistence type="predicted"/>
<evidence type="ECO:0000313" key="2">
    <source>
        <dbReference type="Proteomes" id="UP001162501"/>
    </source>
</evidence>
<organism evidence="1 2">
    <name type="scientific">Rangifer tarandus platyrhynchus</name>
    <name type="common">Svalbard reindeer</name>
    <dbReference type="NCBI Taxonomy" id="3082113"/>
    <lineage>
        <taxon>Eukaryota</taxon>
        <taxon>Metazoa</taxon>
        <taxon>Chordata</taxon>
        <taxon>Craniata</taxon>
        <taxon>Vertebrata</taxon>
        <taxon>Euteleostomi</taxon>
        <taxon>Mammalia</taxon>
        <taxon>Eutheria</taxon>
        <taxon>Laurasiatheria</taxon>
        <taxon>Artiodactyla</taxon>
        <taxon>Ruminantia</taxon>
        <taxon>Pecora</taxon>
        <taxon>Cervidae</taxon>
        <taxon>Odocoileinae</taxon>
        <taxon>Rangifer</taxon>
    </lineage>
</organism>
<evidence type="ECO:0000313" key="1">
    <source>
        <dbReference type="EMBL" id="CAI9693659.1"/>
    </source>
</evidence>
<name>A0ACB0DZL5_RANTA</name>